<dbReference type="Proteomes" id="UP000248925">
    <property type="component" value="Unassembled WGS sequence"/>
</dbReference>
<dbReference type="InterPro" id="IPR000160">
    <property type="entry name" value="GGDEF_dom"/>
</dbReference>
<dbReference type="Gene3D" id="3.20.20.450">
    <property type="entry name" value="EAL domain"/>
    <property type="match status" value="1"/>
</dbReference>
<dbReference type="InterPro" id="IPR000014">
    <property type="entry name" value="PAS"/>
</dbReference>
<evidence type="ECO:0000259" key="3">
    <source>
        <dbReference type="PROSITE" id="PS50887"/>
    </source>
</evidence>
<dbReference type="OrthoDB" id="9814202at2"/>
<sequence length="596" mass="64924">MSESSPVKPTLLTLHTDPAFVDPTNLQGVAQELGAAAALAEREGWLEGMVNQLPDYIYAKDLEGRFLFANHAIVVNNGLDHLSQLVGRTDFDFLPHEAAQMATEVERRVAETGIPDFGCEELAFRGEGERWLMITRVPLRDESGTVVGIIGASRDITAQKSAERLAHFLADHDPLTGMANRSLLDRKLKLTVKAAEVGGGGLTLAFLDLDNFKLINDSLGHSVGDQFLKVVATRISELTSDQGSIARIGGDEFVIVLENMDPESCSIRLSEIKKAISDSVMLGGVEVRATCSIGVASYPVDGKTAEDLLASADMAMYRAKELGRDGIVQFSSDMAASARRKLSRTDELRQALLRQELVLHFQPQVDVKKGRIVGAEALVRWNHPKEGLVLPGDFISLAEETGLIVPIGDWVLRTACLSAKAWQDQAIGPIRISVNVSARQFQETGLTETVATALKESGLHPMWLELELTESLIMKDLVGSVAKMHELEKLGVKLAVDDFGTGYSSLGALRRFPLSRLKIDRSFVENIPHDTDDMAITSAIISLAHKLGLEVIAEGVETEEQARFLIESGCDEIQGYLFGRPEPDTIFLAAITNCGR</sequence>
<gene>
    <name evidence="4" type="ORF">CPY51_11360</name>
</gene>
<dbReference type="FunFam" id="3.20.20.450:FF:000001">
    <property type="entry name" value="Cyclic di-GMP phosphodiesterase yahA"/>
    <property type="match status" value="1"/>
</dbReference>
<feature type="domain" description="PAC" evidence="1">
    <location>
        <begin position="103"/>
        <end position="168"/>
    </location>
</feature>
<evidence type="ECO:0000259" key="2">
    <source>
        <dbReference type="PROSITE" id="PS50883"/>
    </source>
</evidence>
<dbReference type="Pfam" id="PF08448">
    <property type="entry name" value="PAS_4"/>
    <property type="match status" value="1"/>
</dbReference>
<dbReference type="InterPro" id="IPR035919">
    <property type="entry name" value="EAL_sf"/>
</dbReference>
<accession>A0A2W4CPQ3</accession>
<dbReference type="PROSITE" id="PS50113">
    <property type="entry name" value="PAC"/>
    <property type="match status" value="1"/>
</dbReference>
<evidence type="ECO:0000259" key="1">
    <source>
        <dbReference type="PROSITE" id="PS50113"/>
    </source>
</evidence>
<dbReference type="PROSITE" id="PS50883">
    <property type="entry name" value="EAL"/>
    <property type="match status" value="1"/>
</dbReference>
<dbReference type="InterPro" id="IPR035965">
    <property type="entry name" value="PAS-like_dom_sf"/>
</dbReference>
<dbReference type="SMART" id="SM00267">
    <property type="entry name" value="GGDEF"/>
    <property type="match status" value="1"/>
</dbReference>
<dbReference type="SUPFAM" id="SSF55073">
    <property type="entry name" value="Nucleotide cyclase"/>
    <property type="match status" value="1"/>
</dbReference>
<name>A0A2W4CPQ3_9HYPH</name>
<proteinExistence type="predicted"/>
<dbReference type="Pfam" id="PF00563">
    <property type="entry name" value="EAL"/>
    <property type="match status" value="1"/>
</dbReference>
<evidence type="ECO:0000313" key="4">
    <source>
        <dbReference type="EMBL" id="PZM14371.1"/>
    </source>
</evidence>
<feature type="domain" description="EAL" evidence="2">
    <location>
        <begin position="341"/>
        <end position="595"/>
    </location>
</feature>
<dbReference type="SUPFAM" id="SSF55785">
    <property type="entry name" value="PYP-like sensor domain (PAS domain)"/>
    <property type="match status" value="1"/>
</dbReference>
<dbReference type="PANTHER" id="PTHR44757:SF2">
    <property type="entry name" value="BIOFILM ARCHITECTURE MAINTENANCE PROTEIN MBAA"/>
    <property type="match status" value="1"/>
</dbReference>
<dbReference type="CDD" id="cd01949">
    <property type="entry name" value="GGDEF"/>
    <property type="match status" value="1"/>
</dbReference>
<dbReference type="InterPro" id="IPR029787">
    <property type="entry name" value="Nucleotide_cyclase"/>
</dbReference>
<dbReference type="NCBIfam" id="TIGR00229">
    <property type="entry name" value="sensory_box"/>
    <property type="match status" value="1"/>
</dbReference>
<protein>
    <submittedName>
        <fullName evidence="4">GGDEF domain-containing protein</fullName>
    </submittedName>
</protein>
<dbReference type="RefSeq" id="WP_111160347.1">
    <property type="nucleotide sequence ID" value="NZ_PCDP01000034.1"/>
</dbReference>
<keyword evidence="5" id="KW-1185">Reference proteome</keyword>
<dbReference type="PANTHER" id="PTHR44757">
    <property type="entry name" value="DIGUANYLATE CYCLASE DGCP"/>
    <property type="match status" value="1"/>
</dbReference>
<dbReference type="Pfam" id="PF00990">
    <property type="entry name" value="GGDEF"/>
    <property type="match status" value="1"/>
</dbReference>
<dbReference type="Gene3D" id="3.30.450.20">
    <property type="entry name" value="PAS domain"/>
    <property type="match status" value="1"/>
</dbReference>
<dbReference type="SUPFAM" id="SSF141868">
    <property type="entry name" value="EAL domain-like"/>
    <property type="match status" value="1"/>
</dbReference>
<dbReference type="InterPro" id="IPR001633">
    <property type="entry name" value="EAL_dom"/>
</dbReference>
<reference evidence="4 5" key="1">
    <citation type="journal article" date="2018" name="Sci. Rep.">
        <title>Rhizobium tumorigenes sp. nov., a novel plant tumorigenic bacterium isolated from cane gall tumors on thornless blackberry.</title>
        <authorList>
            <person name="Kuzmanovi N."/>
            <person name="Smalla K."/>
            <person name="Gronow S."/>
            <person name="PuBawska J."/>
        </authorList>
    </citation>
    <scope>NUCLEOTIDE SEQUENCE [LARGE SCALE GENOMIC DNA]</scope>
    <source>
        <strain evidence="4 5">CCBAU 85046</strain>
    </source>
</reference>
<dbReference type="EMBL" id="PCDP01000034">
    <property type="protein sequence ID" value="PZM14371.1"/>
    <property type="molecule type" value="Genomic_DNA"/>
</dbReference>
<evidence type="ECO:0000313" key="5">
    <source>
        <dbReference type="Proteomes" id="UP000248925"/>
    </source>
</evidence>
<dbReference type="InterPro" id="IPR052155">
    <property type="entry name" value="Biofilm_reg_signaling"/>
</dbReference>
<dbReference type="NCBIfam" id="TIGR00254">
    <property type="entry name" value="GGDEF"/>
    <property type="match status" value="1"/>
</dbReference>
<comment type="caution">
    <text evidence="4">The sequence shown here is derived from an EMBL/GenBank/DDBJ whole genome shotgun (WGS) entry which is preliminary data.</text>
</comment>
<dbReference type="Gene3D" id="3.30.70.270">
    <property type="match status" value="1"/>
</dbReference>
<feature type="domain" description="GGDEF" evidence="3">
    <location>
        <begin position="200"/>
        <end position="332"/>
    </location>
</feature>
<dbReference type="CDD" id="cd01948">
    <property type="entry name" value="EAL"/>
    <property type="match status" value="1"/>
</dbReference>
<dbReference type="InterPro" id="IPR013656">
    <property type="entry name" value="PAS_4"/>
</dbReference>
<dbReference type="InterPro" id="IPR000700">
    <property type="entry name" value="PAS-assoc_C"/>
</dbReference>
<dbReference type="PROSITE" id="PS50887">
    <property type="entry name" value="GGDEF"/>
    <property type="match status" value="1"/>
</dbReference>
<dbReference type="SMART" id="SM00052">
    <property type="entry name" value="EAL"/>
    <property type="match status" value="1"/>
</dbReference>
<dbReference type="InterPro" id="IPR043128">
    <property type="entry name" value="Rev_trsase/Diguanyl_cyclase"/>
</dbReference>
<dbReference type="CDD" id="cd00130">
    <property type="entry name" value="PAS"/>
    <property type="match status" value="1"/>
</dbReference>
<dbReference type="AlphaFoldDB" id="A0A2W4CPQ3"/>
<organism evidence="4 5">
    <name type="scientific">Rhizobium tubonense</name>
    <dbReference type="NCBI Taxonomy" id="484088"/>
    <lineage>
        <taxon>Bacteria</taxon>
        <taxon>Pseudomonadati</taxon>
        <taxon>Pseudomonadota</taxon>
        <taxon>Alphaproteobacteria</taxon>
        <taxon>Hyphomicrobiales</taxon>
        <taxon>Rhizobiaceae</taxon>
        <taxon>Rhizobium/Agrobacterium group</taxon>
        <taxon>Rhizobium</taxon>
    </lineage>
</organism>